<evidence type="ECO:0000313" key="3">
    <source>
        <dbReference type="Proteomes" id="UP000807353"/>
    </source>
</evidence>
<proteinExistence type="predicted"/>
<dbReference type="InterPro" id="IPR018608">
    <property type="entry name" value="Gti1/Pac2"/>
</dbReference>
<gene>
    <name evidence="2" type="ORF">BDZ94DRAFT_731117</name>
</gene>
<reference evidence="2" key="1">
    <citation type="submission" date="2020-11" db="EMBL/GenBank/DDBJ databases">
        <authorList>
            <consortium name="DOE Joint Genome Institute"/>
            <person name="Ahrendt S."/>
            <person name="Riley R."/>
            <person name="Andreopoulos W."/>
            <person name="Labutti K."/>
            <person name="Pangilinan J."/>
            <person name="Ruiz-Duenas F.J."/>
            <person name="Barrasa J.M."/>
            <person name="Sanchez-Garcia M."/>
            <person name="Camarero S."/>
            <person name="Miyauchi S."/>
            <person name="Serrano A."/>
            <person name="Linde D."/>
            <person name="Babiker R."/>
            <person name="Drula E."/>
            <person name="Ayuso-Fernandez I."/>
            <person name="Pacheco R."/>
            <person name="Padilla G."/>
            <person name="Ferreira P."/>
            <person name="Barriuso J."/>
            <person name="Kellner H."/>
            <person name="Castanera R."/>
            <person name="Alfaro M."/>
            <person name="Ramirez L."/>
            <person name="Pisabarro A.G."/>
            <person name="Kuo A."/>
            <person name="Tritt A."/>
            <person name="Lipzen A."/>
            <person name="He G."/>
            <person name="Yan M."/>
            <person name="Ng V."/>
            <person name="Cullen D."/>
            <person name="Martin F."/>
            <person name="Rosso M.-N."/>
            <person name="Henrissat B."/>
            <person name="Hibbett D."/>
            <person name="Martinez A.T."/>
            <person name="Grigoriev I.V."/>
        </authorList>
    </citation>
    <scope>NUCLEOTIDE SEQUENCE</scope>
    <source>
        <strain evidence="2">CBS 247.69</strain>
    </source>
</reference>
<dbReference type="PANTHER" id="PTHR28027">
    <property type="entry name" value="TRANSCRIPTIONAL REGULATOR MIT1"/>
    <property type="match status" value="1"/>
</dbReference>
<dbReference type="GO" id="GO:0003677">
    <property type="term" value="F:DNA binding"/>
    <property type="evidence" value="ECO:0007669"/>
    <property type="project" value="TreeGrafter"/>
</dbReference>
<sequence>MGEIEITGRRQVAGSLGVNKCQKVTTKVEGGNEPGWKAVQLIISVLLLETFQYIPSSKHAALIQASCVKRGLYRSSFSSWTGLVFLASSADMQRPTCTNVRIRSTQDAHKIFFAIQQGLLHMVTRRLDAEERQALTTGCVYAWEERGPHTEITGLGIERFTEGRRWSPSRVRDEFLFYYEKYSPIADANNSSVSLEKQPPRDWDPLVKQTYSVWVETEKGRRKWHLTAYFTQTTVDDLGTIDDILGVQELAPPPGLFKSTRVGKGRGKTDEPSAQTSDTLSKPPTTVTRTYAPFPTLHNRYPSQSESPPASESVMMYEPYENTTYAGYTNSDTRTPSPAISVNTTLLLLLQLTPRKPRPFIQYSHPILKFKGGEVPQLLTHRPTLLLMDNLHITNRPQYTQPYHMHNVLNPQRIRPIRLYNQYILMALLVSIRRRASLRLIPTGYKLQHRHILIPTPLLNIHPQNIKRLFRLFTLPFRIMPTSFRRPLYQYMVFSS</sequence>
<feature type="compositionally biased region" description="Polar residues" evidence="1">
    <location>
        <begin position="272"/>
        <end position="289"/>
    </location>
</feature>
<comment type="caution">
    <text evidence="2">The sequence shown here is derived from an EMBL/GenBank/DDBJ whole genome shotgun (WGS) entry which is preliminary data.</text>
</comment>
<accession>A0A9P6CE15</accession>
<dbReference type="PANTHER" id="PTHR28027:SF1">
    <property type="entry name" value="CAMP INDEPENDENT REGULATORY PROTEIN (AFU_ORTHOLOGUE AFUA_3G09640)"/>
    <property type="match status" value="1"/>
</dbReference>
<dbReference type="Pfam" id="PF09729">
    <property type="entry name" value="Gti1_Pac2"/>
    <property type="match status" value="1"/>
</dbReference>
<organism evidence="2 3">
    <name type="scientific">Collybia nuda</name>
    <dbReference type="NCBI Taxonomy" id="64659"/>
    <lineage>
        <taxon>Eukaryota</taxon>
        <taxon>Fungi</taxon>
        <taxon>Dikarya</taxon>
        <taxon>Basidiomycota</taxon>
        <taxon>Agaricomycotina</taxon>
        <taxon>Agaricomycetes</taxon>
        <taxon>Agaricomycetidae</taxon>
        <taxon>Agaricales</taxon>
        <taxon>Tricholomatineae</taxon>
        <taxon>Clitocybaceae</taxon>
        <taxon>Collybia</taxon>
    </lineage>
</organism>
<evidence type="ECO:0000256" key="1">
    <source>
        <dbReference type="SAM" id="MobiDB-lite"/>
    </source>
</evidence>
<name>A0A9P6CE15_9AGAR</name>
<feature type="region of interest" description="Disordered" evidence="1">
    <location>
        <begin position="255"/>
        <end position="312"/>
    </location>
</feature>
<evidence type="ECO:0000313" key="2">
    <source>
        <dbReference type="EMBL" id="KAF9462456.1"/>
    </source>
</evidence>
<dbReference type="OrthoDB" id="5572844at2759"/>
<dbReference type="AlphaFoldDB" id="A0A9P6CE15"/>
<keyword evidence="3" id="KW-1185">Reference proteome</keyword>
<protein>
    <submittedName>
        <fullName evidence="2">Gti1/Pac2 family-domain-containing protein</fullName>
    </submittedName>
</protein>
<dbReference type="EMBL" id="MU150272">
    <property type="protein sequence ID" value="KAF9462456.1"/>
    <property type="molecule type" value="Genomic_DNA"/>
</dbReference>
<dbReference type="Proteomes" id="UP000807353">
    <property type="component" value="Unassembled WGS sequence"/>
</dbReference>
<feature type="compositionally biased region" description="Low complexity" evidence="1">
    <location>
        <begin position="302"/>
        <end position="312"/>
    </location>
</feature>